<keyword evidence="3" id="KW-1185">Reference proteome</keyword>
<proteinExistence type="inferred from homology"/>
<evidence type="ECO:0000313" key="3">
    <source>
        <dbReference type="Proteomes" id="UP001569428"/>
    </source>
</evidence>
<comment type="caution">
    <text evidence="2">The sequence shown here is derived from an EMBL/GenBank/DDBJ whole genome shotgun (WGS) entry which is preliminary data.</text>
</comment>
<organism evidence="2 3">
    <name type="scientific">Microbulbifer epialgicus</name>
    <dbReference type="NCBI Taxonomy" id="393907"/>
    <lineage>
        <taxon>Bacteria</taxon>
        <taxon>Pseudomonadati</taxon>
        <taxon>Pseudomonadota</taxon>
        <taxon>Gammaproteobacteria</taxon>
        <taxon>Cellvibrionales</taxon>
        <taxon>Microbulbiferaceae</taxon>
        <taxon>Microbulbifer</taxon>
    </lineage>
</organism>
<dbReference type="RefSeq" id="WP_371839617.1">
    <property type="nucleotide sequence ID" value="NZ_JBGMEK010000031.1"/>
</dbReference>
<dbReference type="HAMAP" id="MF_04147">
    <property type="entry name" value="TERL_T7"/>
    <property type="match status" value="1"/>
</dbReference>
<protein>
    <submittedName>
        <fullName evidence="2">Phage terminase large subunit</fullName>
    </submittedName>
</protein>
<dbReference type="Gene3D" id="3.40.50.300">
    <property type="entry name" value="P-loop containing nucleotide triphosphate hydrolases"/>
    <property type="match status" value="1"/>
</dbReference>
<evidence type="ECO:0000313" key="2">
    <source>
        <dbReference type="EMBL" id="MFA0812006.1"/>
    </source>
</evidence>
<dbReference type="EMBL" id="JBGMEK010000031">
    <property type="protein sequence ID" value="MFA0812006.1"/>
    <property type="molecule type" value="Genomic_DNA"/>
</dbReference>
<evidence type="ECO:0000259" key="1">
    <source>
        <dbReference type="Pfam" id="PF22530"/>
    </source>
</evidence>
<dbReference type="Proteomes" id="UP001569428">
    <property type="component" value="Unassembled WGS sequence"/>
</dbReference>
<dbReference type="Pfam" id="PF22530">
    <property type="entry name" value="Terminase-T7_RNaseH-like"/>
    <property type="match status" value="1"/>
</dbReference>
<dbReference type="InterPro" id="IPR054762">
    <property type="entry name" value="Gp19_RNaseH-like"/>
</dbReference>
<accession>A0ABV4P0U5</accession>
<reference evidence="2 3" key="1">
    <citation type="submission" date="2024-08" db="EMBL/GenBank/DDBJ databases">
        <authorList>
            <person name="Ishaq N."/>
        </authorList>
    </citation>
    <scope>NUCLEOTIDE SEQUENCE [LARGE SCALE GENOMIC DNA]</scope>
    <source>
        <strain evidence="2 3">DSM 18651</strain>
    </source>
</reference>
<dbReference type="InterPro" id="IPR044271">
    <property type="entry name" value="Terminase_large_su_gp19"/>
</dbReference>
<gene>
    <name evidence="2" type="primary">terL</name>
    <name evidence="2" type="ORF">ACCI49_13880</name>
</gene>
<dbReference type="InterPro" id="IPR047987">
    <property type="entry name" value="Gp19-like_virus"/>
</dbReference>
<dbReference type="SUPFAM" id="SSF52540">
    <property type="entry name" value="P-loop containing nucleoside triphosphate hydrolases"/>
    <property type="match status" value="1"/>
</dbReference>
<dbReference type="InterPro" id="IPR027417">
    <property type="entry name" value="P-loop_NTPase"/>
</dbReference>
<sequence>MAHEVEKRLRDDFLFFLYLIWKHLNLPNPTRLQNDIARALSNSPKRLIIQAFRGCGKSFITSAFVVWMLYRDPQLKIMVVSASKERADAFSQFTKRLIGEVPWLQHLRAKTNQRDSLIAFDVGPARVDHSPSVKSVGITGQLTGSRADIIIADDVEVLNNSATQTAQDKLSELVKEFDAILKPYDSALMEFEPKILFLGTPQHEMSLYSKLPERGYKTKIWPALYPKNLERYKGALAKLIVDDLERDPSLVDQPTDPQRFTKMDLDERLASYGKAGFALQFMLDTTLSDAEKYPLKVADLIVSDIMPVKAPVEFSLMRHGDRIVDVPNVALTGDYYYHPDWVSDERLDYEYKLLVIDPSGRGKDLTGVVVLYFLRGYIFLAEARGFKEGYAKPTLRSIAQMAKRHGVHTVLVEDNFGDGMFTELLRPVLYDSYACGVEETKSQGQKERRIIDCLEPVMMQHRLVVTPSVIERDYENNKSEIRYSLFYQMTRITYEKGSLVHDDLIDPLAMGVKFFTDRMAVDTAKVSREHREQAIDDLLNNVEKFMSAGSTVVSTVDASGVTVSRPTGYVQ</sequence>
<feature type="domain" description="Terminase large subunit ribonuclease H-like" evidence="1">
    <location>
        <begin position="356"/>
        <end position="463"/>
    </location>
</feature>
<dbReference type="NCBIfam" id="NF033889">
    <property type="entry name" value="termin_lrg_T7"/>
    <property type="match status" value="1"/>
</dbReference>
<name>A0ABV4P0U5_9GAMM</name>